<evidence type="ECO:0000256" key="1">
    <source>
        <dbReference type="SAM" id="MobiDB-lite"/>
    </source>
</evidence>
<dbReference type="InParanoid" id="A0A316YH61"/>
<dbReference type="Proteomes" id="UP000245768">
    <property type="component" value="Unassembled WGS sequence"/>
</dbReference>
<feature type="region of interest" description="Disordered" evidence="1">
    <location>
        <begin position="57"/>
        <end position="99"/>
    </location>
</feature>
<sequence>MPICEGASLSPSFDCTVIVYVCEKRSFEWKRRVPIRLDLGEFFAVRQSQSLAQELHDAPALGPSRRGTKRGRARLERGRGKGAGPAVQQRTRTVKLLTA</sequence>
<protein>
    <submittedName>
        <fullName evidence="2">Uncharacterized protein</fullName>
    </submittedName>
</protein>
<keyword evidence="3" id="KW-1185">Reference proteome</keyword>
<organism evidence="2 3">
    <name type="scientific">Acaromyces ingoldii</name>
    <dbReference type="NCBI Taxonomy" id="215250"/>
    <lineage>
        <taxon>Eukaryota</taxon>
        <taxon>Fungi</taxon>
        <taxon>Dikarya</taxon>
        <taxon>Basidiomycota</taxon>
        <taxon>Ustilaginomycotina</taxon>
        <taxon>Exobasidiomycetes</taxon>
        <taxon>Exobasidiales</taxon>
        <taxon>Cryptobasidiaceae</taxon>
        <taxon>Acaromyces</taxon>
    </lineage>
</organism>
<dbReference type="EMBL" id="KZ819638">
    <property type="protein sequence ID" value="PWN88416.1"/>
    <property type="molecule type" value="Genomic_DNA"/>
</dbReference>
<dbReference type="AlphaFoldDB" id="A0A316YH61"/>
<gene>
    <name evidence="2" type="ORF">FA10DRAFT_162895</name>
</gene>
<accession>A0A316YH61</accession>
<dbReference type="GeneID" id="37040080"/>
<proteinExistence type="predicted"/>
<name>A0A316YH61_9BASI</name>
<evidence type="ECO:0000313" key="3">
    <source>
        <dbReference type="Proteomes" id="UP000245768"/>
    </source>
</evidence>
<dbReference type="RefSeq" id="XP_025375614.1">
    <property type="nucleotide sequence ID" value="XM_025518164.1"/>
</dbReference>
<reference evidence="2 3" key="1">
    <citation type="journal article" date="2018" name="Mol. Biol. Evol.">
        <title>Broad Genomic Sampling Reveals a Smut Pathogenic Ancestry of the Fungal Clade Ustilaginomycotina.</title>
        <authorList>
            <person name="Kijpornyongpan T."/>
            <person name="Mondo S.J."/>
            <person name="Barry K."/>
            <person name="Sandor L."/>
            <person name="Lee J."/>
            <person name="Lipzen A."/>
            <person name="Pangilinan J."/>
            <person name="LaButti K."/>
            <person name="Hainaut M."/>
            <person name="Henrissat B."/>
            <person name="Grigoriev I.V."/>
            <person name="Spatafora J.W."/>
            <person name="Aime M.C."/>
        </authorList>
    </citation>
    <scope>NUCLEOTIDE SEQUENCE [LARGE SCALE GENOMIC DNA]</scope>
    <source>
        <strain evidence="2 3">MCA 4198</strain>
    </source>
</reference>
<evidence type="ECO:0000313" key="2">
    <source>
        <dbReference type="EMBL" id="PWN88416.1"/>
    </source>
</evidence>